<dbReference type="GO" id="GO:0004857">
    <property type="term" value="F:enzyme inhibitor activity"/>
    <property type="evidence" value="ECO:0007669"/>
    <property type="project" value="InterPro"/>
</dbReference>
<dbReference type="InterPro" id="IPR035513">
    <property type="entry name" value="Invertase/methylesterase_inhib"/>
</dbReference>
<sequence length="208" mass="21854">MEARSAMSWYCGSLLAVVIALFLSVSLGVRAAGVGVGGGVDLKASCAATPHPDVCLRALQADHSIKASAATPRDLAEAALRAASTAGGAVGDYARHELNVVKDNLMWQCLNECAEDIEEALDHLDDTEGGLDDGKLRDVKQFLDTAEEDTWSCDESCKHAPNTPIKAALLAKNRDFEAVMRVANALIKRATGGSDAPAPAPPAPRFIN</sequence>
<dbReference type="NCBIfam" id="TIGR01614">
    <property type="entry name" value="PME_inhib"/>
    <property type="match status" value="1"/>
</dbReference>
<dbReference type="FunFam" id="1.20.140.40:FF:000007">
    <property type="entry name" value="Pectinesterase inhibitor"/>
    <property type="match status" value="1"/>
</dbReference>
<evidence type="ECO:0000313" key="5">
    <source>
        <dbReference type="Proteomes" id="UP000604825"/>
    </source>
</evidence>
<dbReference type="InterPro" id="IPR051955">
    <property type="entry name" value="PME_Inhibitor"/>
</dbReference>
<keyword evidence="5" id="KW-1185">Reference proteome</keyword>
<protein>
    <recommendedName>
        <fullName evidence="3">Pectinesterase inhibitor domain-containing protein</fullName>
    </recommendedName>
</protein>
<keyword evidence="1 2" id="KW-0732">Signal</keyword>
<evidence type="ECO:0000259" key="3">
    <source>
        <dbReference type="SMART" id="SM00856"/>
    </source>
</evidence>
<dbReference type="OrthoDB" id="636954at2759"/>
<feature type="domain" description="Pectinesterase inhibitor" evidence="3">
    <location>
        <begin position="37"/>
        <end position="186"/>
    </location>
</feature>
<organism evidence="4 5">
    <name type="scientific">Miscanthus lutarioriparius</name>
    <dbReference type="NCBI Taxonomy" id="422564"/>
    <lineage>
        <taxon>Eukaryota</taxon>
        <taxon>Viridiplantae</taxon>
        <taxon>Streptophyta</taxon>
        <taxon>Embryophyta</taxon>
        <taxon>Tracheophyta</taxon>
        <taxon>Spermatophyta</taxon>
        <taxon>Magnoliopsida</taxon>
        <taxon>Liliopsida</taxon>
        <taxon>Poales</taxon>
        <taxon>Poaceae</taxon>
        <taxon>PACMAD clade</taxon>
        <taxon>Panicoideae</taxon>
        <taxon>Andropogonodae</taxon>
        <taxon>Andropogoneae</taxon>
        <taxon>Saccharinae</taxon>
        <taxon>Miscanthus</taxon>
    </lineage>
</organism>
<dbReference type="Proteomes" id="UP000604825">
    <property type="component" value="Unassembled WGS sequence"/>
</dbReference>
<feature type="signal peptide" evidence="2">
    <location>
        <begin position="1"/>
        <end position="31"/>
    </location>
</feature>
<dbReference type="CDD" id="cd15801">
    <property type="entry name" value="PMEI-like_1"/>
    <property type="match status" value="1"/>
</dbReference>
<evidence type="ECO:0000256" key="1">
    <source>
        <dbReference type="ARBA" id="ARBA00022729"/>
    </source>
</evidence>
<dbReference type="PANTHER" id="PTHR31080">
    <property type="entry name" value="PECTINESTERASE INHIBITOR-LIKE"/>
    <property type="match status" value="1"/>
</dbReference>
<accession>A0A811MJ48</accession>
<dbReference type="SUPFAM" id="SSF101148">
    <property type="entry name" value="Plant invertase/pectin methylesterase inhibitor"/>
    <property type="match status" value="1"/>
</dbReference>
<dbReference type="PANTHER" id="PTHR31080:SF69">
    <property type="entry name" value="OS03G0830600 PROTEIN"/>
    <property type="match status" value="1"/>
</dbReference>
<feature type="chain" id="PRO_5032437785" description="Pectinesterase inhibitor domain-containing protein" evidence="2">
    <location>
        <begin position="32"/>
        <end position="208"/>
    </location>
</feature>
<dbReference type="Gene3D" id="1.20.140.40">
    <property type="entry name" value="Invertase/pectin methylesterase inhibitor family protein"/>
    <property type="match status" value="1"/>
</dbReference>
<dbReference type="InterPro" id="IPR006501">
    <property type="entry name" value="Pectinesterase_inhib_dom"/>
</dbReference>
<evidence type="ECO:0000313" key="4">
    <source>
        <dbReference type="EMBL" id="CAD6207509.1"/>
    </source>
</evidence>
<proteinExistence type="predicted"/>
<dbReference type="Pfam" id="PF04043">
    <property type="entry name" value="PMEI"/>
    <property type="match status" value="1"/>
</dbReference>
<comment type="caution">
    <text evidence="4">The sequence shown here is derived from an EMBL/GenBank/DDBJ whole genome shotgun (WGS) entry which is preliminary data.</text>
</comment>
<reference evidence="4" key="1">
    <citation type="submission" date="2020-10" db="EMBL/GenBank/DDBJ databases">
        <authorList>
            <person name="Han B."/>
            <person name="Lu T."/>
            <person name="Zhao Q."/>
            <person name="Huang X."/>
            <person name="Zhao Y."/>
        </authorList>
    </citation>
    <scope>NUCLEOTIDE SEQUENCE</scope>
</reference>
<dbReference type="EMBL" id="CAJGYO010000001">
    <property type="protein sequence ID" value="CAD6207509.1"/>
    <property type="molecule type" value="Genomic_DNA"/>
</dbReference>
<name>A0A811MJ48_9POAL</name>
<dbReference type="AlphaFoldDB" id="A0A811MJ48"/>
<evidence type="ECO:0000256" key="2">
    <source>
        <dbReference type="SAM" id="SignalP"/>
    </source>
</evidence>
<dbReference type="SMART" id="SM00856">
    <property type="entry name" value="PMEI"/>
    <property type="match status" value="1"/>
</dbReference>
<gene>
    <name evidence="4" type="ORF">NCGR_LOCUS5039</name>
</gene>